<dbReference type="AlphaFoldDB" id="A0A379F7A7"/>
<dbReference type="Gene3D" id="3.30.370.10">
    <property type="entry name" value="Barstar-like"/>
    <property type="match status" value="1"/>
</dbReference>
<dbReference type="Pfam" id="PF01337">
    <property type="entry name" value="Barstar"/>
    <property type="match status" value="1"/>
</dbReference>
<evidence type="ECO:0000259" key="2">
    <source>
        <dbReference type="Pfam" id="PF01337"/>
    </source>
</evidence>
<dbReference type="Proteomes" id="UP000254331">
    <property type="component" value="Unassembled WGS sequence"/>
</dbReference>
<dbReference type="EMBL" id="UGTW01000001">
    <property type="protein sequence ID" value="SUC15446.1"/>
    <property type="molecule type" value="Genomic_DNA"/>
</dbReference>
<reference evidence="3 4" key="1">
    <citation type="submission" date="2018-06" db="EMBL/GenBank/DDBJ databases">
        <authorList>
            <consortium name="Pathogen Informatics"/>
            <person name="Doyle S."/>
        </authorList>
    </citation>
    <scope>NUCLEOTIDE SEQUENCE [LARGE SCALE GENOMIC DNA]</scope>
    <source>
        <strain evidence="3 4">NCTC10376</strain>
    </source>
</reference>
<evidence type="ECO:0000313" key="4">
    <source>
        <dbReference type="Proteomes" id="UP000254331"/>
    </source>
</evidence>
<gene>
    <name evidence="3" type="primary">yhcO</name>
    <name evidence="3" type="ORF">NCTC10376_01290</name>
</gene>
<proteinExistence type="inferred from homology"/>
<evidence type="ECO:0000256" key="1">
    <source>
        <dbReference type="ARBA" id="ARBA00006845"/>
    </source>
</evidence>
<dbReference type="GeneID" id="93395593"/>
<sequence length="93" mass="10803">MKQVIFDFKMLADRDAFYRDFALQFQLDEHFGNNLDALWDALVGDIELPVKIIFKHLPYHSSDFQPLVALMQEAQNELGKALLSFSCEHNSQK</sequence>
<name>A0A379F7A7_PROVU</name>
<organism evidence="3 4">
    <name type="scientific">Proteus vulgaris</name>
    <dbReference type="NCBI Taxonomy" id="585"/>
    <lineage>
        <taxon>Bacteria</taxon>
        <taxon>Pseudomonadati</taxon>
        <taxon>Pseudomonadota</taxon>
        <taxon>Gammaproteobacteria</taxon>
        <taxon>Enterobacterales</taxon>
        <taxon>Morganellaceae</taxon>
        <taxon>Proteus</taxon>
    </lineage>
</organism>
<comment type="similarity">
    <text evidence="1">Belongs to the barstar family.</text>
</comment>
<dbReference type="RefSeq" id="WP_103005007.1">
    <property type="nucleotide sequence ID" value="NZ_CABMNT010000002.1"/>
</dbReference>
<dbReference type="InterPro" id="IPR035905">
    <property type="entry name" value="Barstar-like_sf"/>
</dbReference>
<accession>A0A379F7A7</accession>
<dbReference type="SUPFAM" id="SSF52038">
    <property type="entry name" value="Barstar-related"/>
    <property type="match status" value="1"/>
</dbReference>
<feature type="domain" description="Barstar (barnase inhibitor)" evidence="2">
    <location>
        <begin position="1"/>
        <end position="87"/>
    </location>
</feature>
<dbReference type="InterPro" id="IPR000468">
    <property type="entry name" value="Barstar"/>
</dbReference>
<evidence type="ECO:0000313" key="3">
    <source>
        <dbReference type="EMBL" id="SUC15446.1"/>
    </source>
</evidence>
<protein>
    <submittedName>
        <fullName evidence="3">Ribonuclease inhibitor</fullName>
    </submittedName>
</protein>